<proteinExistence type="predicted"/>
<sequence>MSIQNKILNLLDFIDFDICNKCMKGERANRTLDVLELIHTNVCGPFPTVAWNDQQNFITLIDNFLRYDYIYLVHEKAKSL</sequence>
<evidence type="ECO:0000313" key="1">
    <source>
        <dbReference type="EMBL" id="KYP74569.1"/>
    </source>
</evidence>
<keyword evidence="2" id="KW-1185">Reference proteome</keyword>
<dbReference type="Gramene" id="C.cajan_07054.t">
    <property type="protein sequence ID" value="C.cajan_07054.t"/>
    <property type="gene ID" value="C.cajan_07054"/>
</dbReference>
<evidence type="ECO:0000313" key="2">
    <source>
        <dbReference type="Proteomes" id="UP000075243"/>
    </source>
</evidence>
<reference evidence="1 2" key="1">
    <citation type="journal article" date="2012" name="Nat. Biotechnol.">
        <title>Draft genome sequence of pigeonpea (Cajanus cajan), an orphan legume crop of resource-poor farmers.</title>
        <authorList>
            <person name="Varshney R.K."/>
            <person name="Chen W."/>
            <person name="Li Y."/>
            <person name="Bharti A.K."/>
            <person name="Saxena R.K."/>
            <person name="Schlueter J.A."/>
            <person name="Donoghue M.T."/>
            <person name="Azam S."/>
            <person name="Fan G."/>
            <person name="Whaley A.M."/>
            <person name="Farmer A.D."/>
            <person name="Sheridan J."/>
            <person name="Iwata A."/>
            <person name="Tuteja R."/>
            <person name="Penmetsa R.V."/>
            <person name="Wu W."/>
            <person name="Upadhyaya H.D."/>
            <person name="Yang S.P."/>
            <person name="Shah T."/>
            <person name="Saxena K.B."/>
            <person name="Michael T."/>
            <person name="McCombie W.R."/>
            <person name="Yang B."/>
            <person name="Zhang G."/>
            <person name="Yang H."/>
            <person name="Wang J."/>
            <person name="Spillane C."/>
            <person name="Cook D.R."/>
            <person name="May G.D."/>
            <person name="Xu X."/>
            <person name="Jackson S.A."/>
        </authorList>
    </citation>
    <scope>NUCLEOTIDE SEQUENCE [LARGE SCALE GENOMIC DNA]</scope>
    <source>
        <strain evidence="2">cv. Asha</strain>
    </source>
</reference>
<accession>A0A151U5L0</accession>
<dbReference type="AlphaFoldDB" id="A0A151U5L0"/>
<dbReference type="Proteomes" id="UP000075243">
    <property type="component" value="Chromosome 2"/>
</dbReference>
<protein>
    <submittedName>
        <fullName evidence="1">Uncharacterized protein</fullName>
    </submittedName>
</protein>
<dbReference type="EMBL" id="CM003604">
    <property type="protein sequence ID" value="KYP74569.1"/>
    <property type="molecule type" value="Genomic_DNA"/>
</dbReference>
<name>A0A151U5L0_CAJCA</name>
<gene>
    <name evidence="1" type="ORF">KK1_007254</name>
</gene>
<organism evidence="1 2">
    <name type="scientific">Cajanus cajan</name>
    <name type="common">Pigeon pea</name>
    <name type="synonym">Cajanus indicus</name>
    <dbReference type="NCBI Taxonomy" id="3821"/>
    <lineage>
        <taxon>Eukaryota</taxon>
        <taxon>Viridiplantae</taxon>
        <taxon>Streptophyta</taxon>
        <taxon>Embryophyta</taxon>
        <taxon>Tracheophyta</taxon>
        <taxon>Spermatophyta</taxon>
        <taxon>Magnoliopsida</taxon>
        <taxon>eudicotyledons</taxon>
        <taxon>Gunneridae</taxon>
        <taxon>Pentapetalae</taxon>
        <taxon>rosids</taxon>
        <taxon>fabids</taxon>
        <taxon>Fabales</taxon>
        <taxon>Fabaceae</taxon>
        <taxon>Papilionoideae</taxon>
        <taxon>50 kb inversion clade</taxon>
        <taxon>NPAAA clade</taxon>
        <taxon>indigoferoid/millettioid clade</taxon>
        <taxon>Phaseoleae</taxon>
        <taxon>Cajanus</taxon>
    </lineage>
</organism>